<dbReference type="InterPro" id="IPR036093">
    <property type="entry name" value="NAC_dom_sf"/>
</dbReference>
<evidence type="ECO:0000256" key="2">
    <source>
        <dbReference type="ARBA" id="ARBA00023125"/>
    </source>
</evidence>
<dbReference type="Pfam" id="PF02365">
    <property type="entry name" value="NAM"/>
    <property type="match status" value="1"/>
</dbReference>
<dbReference type="Gene3D" id="2.170.150.80">
    <property type="entry name" value="NAC domain"/>
    <property type="match status" value="1"/>
</dbReference>
<protein>
    <submittedName>
        <fullName evidence="7">NAC domain-containing protein 83-like</fullName>
    </submittedName>
</protein>
<keyword evidence="1" id="KW-0805">Transcription regulation</keyword>
<dbReference type="EMBL" id="JBEAFC010000002">
    <property type="protein sequence ID" value="KAL1566472.1"/>
    <property type="molecule type" value="Genomic_DNA"/>
</dbReference>
<evidence type="ECO:0000259" key="6">
    <source>
        <dbReference type="PROSITE" id="PS51005"/>
    </source>
</evidence>
<dbReference type="Proteomes" id="UP001567538">
    <property type="component" value="Unassembled WGS sequence"/>
</dbReference>
<dbReference type="PANTHER" id="PTHR31719:SF130">
    <property type="entry name" value="NAC DOMAIN-CONTAINING PROTEIN 18"/>
    <property type="match status" value="1"/>
</dbReference>
<comment type="caution">
    <text evidence="7">The sequence shown here is derived from an EMBL/GenBank/DDBJ whole genome shotgun (WGS) entry which is preliminary data.</text>
</comment>
<dbReference type="PANTHER" id="PTHR31719">
    <property type="entry name" value="NAC TRANSCRIPTION FACTOR 56"/>
    <property type="match status" value="1"/>
</dbReference>
<evidence type="ECO:0000256" key="5">
    <source>
        <dbReference type="SAM" id="MobiDB-lite"/>
    </source>
</evidence>
<gene>
    <name evidence="7" type="ORF">AAHA92_02078</name>
</gene>
<keyword evidence="3" id="KW-0804">Transcription</keyword>
<feature type="domain" description="NAC" evidence="6">
    <location>
        <begin position="14"/>
        <end position="169"/>
    </location>
</feature>
<keyword evidence="8" id="KW-1185">Reference proteome</keyword>
<keyword evidence="2" id="KW-0238">DNA-binding</keyword>
<accession>A0ABD1ID88</accession>
<dbReference type="SUPFAM" id="SSF101941">
    <property type="entry name" value="NAC domain"/>
    <property type="match status" value="1"/>
</dbReference>
<proteinExistence type="predicted"/>
<evidence type="ECO:0000256" key="3">
    <source>
        <dbReference type="ARBA" id="ARBA00023163"/>
    </source>
</evidence>
<evidence type="ECO:0000313" key="8">
    <source>
        <dbReference type="Proteomes" id="UP001567538"/>
    </source>
</evidence>
<sequence>MDKFNFIRDGASKLPPGFRFQPTDQEIVFQYLARKIFSSPLPASVIPELDVFAFHPSNLPGDSERDRYFFARREVDLQSCGGKGFGGFWKVTGPDRRIVCSKRTPIVGIRRTLVFYQGKHPRAVRTDWFVHVYCIVLSENIGCSIHHKRLSQGGQKQIGKWVLCHVFMKRSLKDEVCRNGLQQRCDHSEMSDVDSCSSSSLSSGSDSSVLSEVSSTTVEYSETSP</sequence>
<feature type="region of interest" description="Disordered" evidence="5">
    <location>
        <begin position="190"/>
        <end position="225"/>
    </location>
</feature>
<dbReference type="InterPro" id="IPR003441">
    <property type="entry name" value="NAC-dom"/>
</dbReference>
<dbReference type="AlphaFoldDB" id="A0ABD1ID88"/>
<feature type="compositionally biased region" description="Low complexity" evidence="5">
    <location>
        <begin position="193"/>
        <end position="225"/>
    </location>
</feature>
<dbReference type="PROSITE" id="PS51005">
    <property type="entry name" value="NAC"/>
    <property type="match status" value="1"/>
</dbReference>
<keyword evidence="4" id="KW-0539">Nucleus</keyword>
<dbReference type="GO" id="GO:0003677">
    <property type="term" value="F:DNA binding"/>
    <property type="evidence" value="ECO:0007669"/>
    <property type="project" value="UniProtKB-KW"/>
</dbReference>
<evidence type="ECO:0000313" key="7">
    <source>
        <dbReference type="EMBL" id="KAL1566472.1"/>
    </source>
</evidence>
<name>A0ABD1ID88_SALDI</name>
<organism evidence="7 8">
    <name type="scientific">Salvia divinorum</name>
    <name type="common">Maria pastora</name>
    <name type="synonym">Diviner's sage</name>
    <dbReference type="NCBI Taxonomy" id="28513"/>
    <lineage>
        <taxon>Eukaryota</taxon>
        <taxon>Viridiplantae</taxon>
        <taxon>Streptophyta</taxon>
        <taxon>Embryophyta</taxon>
        <taxon>Tracheophyta</taxon>
        <taxon>Spermatophyta</taxon>
        <taxon>Magnoliopsida</taxon>
        <taxon>eudicotyledons</taxon>
        <taxon>Gunneridae</taxon>
        <taxon>Pentapetalae</taxon>
        <taxon>asterids</taxon>
        <taxon>lamiids</taxon>
        <taxon>Lamiales</taxon>
        <taxon>Lamiaceae</taxon>
        <taxon>Nepetoideae</taxon>
        <taxon>Mentheae</taxon>
        <taxon>Salviinae</taxon>
        <taxon>Salvia</taxon>
        <taxon>Salvia subgen. Calosphace</taxon>
    </lineage>
</organism>
<evidence type="ECO:0000256" key="4">
    <source>
        <dbReference type="ARBA" id="ARBA00023242"/>
    </source>
</evidence>
<reference evidence="7 8" key="1">
    <citation type="submission" date="2024-06" db="EMBL/GenBank/DDBJ databases">
        <title>A chromosome level genome sequence of Diviner's sage (Salvia divinorum).</title>
        <authorList>
            <person name="Ford S.A."/>
            <person name="Ro D.-K."/>
            <person name="Ness R.W."/>
            <person name="Phillips M.A."/>
        </authorList>
    </citation>
    <scope>NUCLEOTIDE SEQUENCE [LARGE SCALE GENOMIC DNA]</scope>
    <source>
        <strain evidence="7">SAF-2024a</strain>
        <tissue evidence="7">Leaf</tissue>
    </source>
</reference>
<evidence type="ECO:0000256" key="1">
    <source>
        <dbReference type="ARBA" id="ARBA00023015"/>
    </source>
</evidence>